<reference evidence="2" key="1">
    <citation type="submission" date="2022-10" db="EMBL/GenBank/DDBJ databases">
        <title>Genome assembly of Pristionchus species.</title>
        <authorList>
            <person name="Yoshida K."/>
            <person name="Sommer R.J."/>
        </authorList>
    </citation>
    <scope>NUCLEOTIDE SEQUENCE [LARGE SCALE GENOMIC DNA]</scope>
    <source>
        <strain evidence="2">RS5460</strain>
    </source>
</reference>
<accession>A0AAN5D257</accession>
<protein>
    <submittedName>
        <fullName evidence="1">Uncharacterized protein</fullName>
    </submittedName>
</protein>
<keyword evidence="2" id="KW-1185">Reference proteome</keyword>
<evidence type="ECO:0000313" key="2">
    <source>
        <dbReference type="Proteomes" id="UP001328107"/>
    </source>
</evidence>
<sequence length="80" mass="9327">LIRRVDHIQHFNEFLKSDIHKFYLFLVPLSEISIEHGVEEGRMKGKISLIHVDLLPVDHQCDIMTRIIRIREINAGLAVV</sequence>
<dbReference type="Proteomes" id="UP001328107">
    <property type="component" value="Unassembled WGS sequence"/>
</dbReference>
<gene>
    <name evidence="1" type="ORF">PMAYCL1PPCAC_24932</name>
</gene>
<feature type="non-terminal residue" evidence="1">
    <location>
        <position position="1"/>
    </location>
</feature>
<name>A0AAN5D257_9BILA</name>
<dbReference type="EMBL" id="BTRK01000005">
    <property type="protein sequence ID" value="GMR54737.1"/>
    <property type="molecule type" value="Genomic_DNA"/>
</dbReference>
<proteinExistence type="predicted"/>
<evidence type="ECO:0000313" key="1">
    <source>
        <dbReference type="EMBL" id="GMR54737.1"/>
    </source>
</evidence>
<comment type="caution">
    <text evidence="1">The sequence shown here is derived from an EMBL/GenBank/DDBJ whole genome shotgun (WGS) entry which is preliminary data.</text>
</comment>
<organism evidence="1 2">
    <name type="scientific">Pristionchus mayeri</name>
    <dbReference type="NCBI Taxonomy" id="1317129"/>
    <lineage>
        <taxon>Eukaryota</taxon>
        <taxon>Metazoa</taxon>
        <taxon>Ecdysozoa</taxon>
        <taxon>Nematoda</taxon>
        <taxon>Chromadorea</taxon>
        <taxon>Rhabditida</taxon>
        <taxon>Rhabditina</taxon>
        <taxon>Diplogasteromorpha</taxon>
        <taxon>Diplogasteroidea</taxon>
        <taxon>Neodiplogasteridae</taxon>
        <taxon>Pristionchus</taxon>
    </lineage>
</organism>
<dbReference type="AlphaFoldDB" id="A0AAN5D257"/>